<keyword evidence="7" id="KW-1185">Reference proteome</keyword>
<sequence length="230" mass="24547">MAEAARIADSLLRPTWVLALKQTQGRARRGRAWTDPAGNFAGTLIMQPSETVEIVAQRSFVASLALFDAFALVTGRPQAFSLKWPNDVLLHGEKVAGILLEGNGGGRNPRHLFIGVGVNLLSAPGAEQVEQGAQAPTSLFSATGVRITPEEFLDVLGPAYARREAQFAVGGFEAIRDEWLSLAARRGEVVTARRMTDSVNGTFETVDATGAIVLQTAKGRVAVSAAEIFF</sequence>
<evidence type="ECO:0000256" key="3">
    <source>
        <dbReference type="ARBA" id="ARBA00024227"/>
    </source>
</evidence>
<dbReference type="InterPro" id="IPR003142">
    <property type="entry name" value="BPL_C"/>
</dbReference>
<dbReference type="NCBIfam" id="TIGR00121">
    <property type="entry name" value="birA_ligase"/>
    <property type="match status" value="1"/>
</dbReference>
<dbReference type="EC" id="6.3.4.15" evidence="3"/>
<dbReference type="PANTHER" id="PTHR12835">
    <property type="entry name" value="BIOTIN PROTEIN LIGASE"/>
    <property type="match status" value="1"/>
</dbReference>
<accession>A0A5B8IX80</accession>
<comment type="catalytic activity">
    <reaction evidence="4">
        <text>biotin + L-lysyl-[protein] + ATP = N(6)-biotinyl-L-lysyl-[protein] + AMP + diphosphate + H(+)</text>
        <dbReference type="Rhea" id="RHEA:11756"/>
        <dbReference type="Rhea" id="RHEA-COMP:9752"/>
        <dbReference type="Rhea" id="RHEA-COMP:10505"/>
        <dbReference type="ChEBI" id="CHEBI:15378"/>
        <dbReference type="ChEBI" id="CHEBI:29969"/>
        <dbReference type="ChEBI" id="CHEBI:30616"/>
        <dbReference type="ChEBI" id="CHEBI:33019"/>
        <dbReference type="ChEBI" id="CHEBI:57586"/>
        <dbReference type="ChEBI" id="CHEBI:83144"/>
        <dbReference type="ChEBI" id="CHEBI:456215"/>
        <dbReference type="EC" id="6.3.4.15"/>
    </reaction>
</comment>
<dbReference type="PROSITE" id="PS51733">
    <property type="entry name" value="BPL_LPL_CATALYTIC"/>
    <property type="match status" value="1"/>
</dbReference>
<evidence type="ECO:0000256" key="2">
    <source>
        <dbReference type="ARBA" id="ARBA00023267"/>
    </source>
</evidence>
<protein>
    <recommendedName>
        <fullName evidence="3">biotin--[biotin carboxyl-carrier protein] ligase</fullName>
        <ecNumber evidence="3">6.3.4.15</ecNumber>
    </recommendedName>
</protein>
<dbReference type="SUPFAM" id="SSF55681">
    <property type="entry name" value="Class II aaRS and biotin synthetases"/>
    <property type="match status" value="1"/>
</dbReference>
<dbReference type="InterPro" id="IPR004408">
    <property type="entry name" value="Biotin_CoA_COase_ligase"/>
</dbReference>
<proteinExistence type="predicted"/>
<dbReference type="KEGG" id="lit:FPZ52_03365"/>
<organism evidence="6 7">
    <name type="scientific">Qingshengfaniella alkalisoli</name>
    <dbReference type="NCBI Taxonomy" id="2599296"/>
    <lineage>
        <taxon>Bacteria</taxon>
        <taxon>Pseudomonadati</taxon>
        <taxon>Pseudomonadota</taxon>
        <taxon>Alphaproteobacteria</taxon>
        <taxon>Rhodobacterales</taxon>
        <taxon>Paracoccaceae</taxon>
        <taxon>Qingshengfaniella</taxon>
    </lineage>
</organism>
<evidence type="ECO:0000313" key="6">
    <source>
        <dbReference type="EMBL" id="QDY70223.1"/>
    </source>
</evidence>
<dbReference type="GO" id="GO:0004077">
    <property type="term" value="F:biotin--[biotin carboxyl-carrier protein] ligase activity"/>
    <property type="evidence" value="ECO:0007669"/>
    <property type="project" value="UniProtKB-EC"/>
</dbReference>
<dbReference type="AlphaFoldDB" id="A0A5B8IX80"/>
<dbReference type="Proteomes" id="UP000318483">
    <property type="component" value="Chromosome"/>
</dbReference>
<dbReference type="Pfam" id="PF02237">
    <property type="entry name" value="BPL_C"/>
    <property type="match status" value="1"/>
</dbReference>
<evidence type="ECO:0000256" key="1">
    <source>
        <dbReference type="ARBA" id="ARBA00022598"/>
    </source>
</evidence>
<gene>
    <name evidence="6" type="ORF">FPZ52_03365</name>
</gene>
<keyword evidence="1 6" id="KW-0436">Ligase</keyword>
<feature type="domain" description="BPL/LPL catalytic" evidence="5">
    <location>
        <begin position="1"/>
        <end position="168"/>
    </location>
</feature>
<dbReference type="GO" id="GO:0005737">
    <property type="term" value="C:cytoplasm"/>
    <property type="evidence" value="ECO:0007669"/>
    <property type="project" value="TreeGrafter"/>
</dbReference>
<dbReference type="InterPro" id="IPR045864">
    <property type="entry name" value="aa-tRNA-synth_II/BPL/LPL"/>
</dbReference>
<dbReference type="PANTHER" id="PTHR12835:SF5">
    <property type="entry name" value="BIOTIN--PROTEIN LIGASE"/>
    <property type="match status" value="1"/>
</dbReference>
<evidence type="ECO:0000256" key="4">
    <source>
        <dbReference type="ARBA" id="ARBA00047846"/>
    </source>
</evidence>
<reference evidence="6 7" key="1">
    <citation type="submission" date="2019-07" db="EMBL/GenBank/DDBJ databases">
        <title>Litoreibacter alkalisoli sp. nov., isolated from saline-alkaline soil.</title>
        <authorList>
            <person name="Wang S."/>
            <person name="Xu L."/>
            <person name="Xing Y.-T."/>
            <person name="Sun J.-Q."/>
        </authorList>
    </citation>
    <scope>NUCLEOTIDE SEQUENCE [LARGE SCALE GENOMIC DNA]</scope>
    <source>
        <strain evidence="6 7">LN3S51</strain>
    </source>
</reference>
<dbReference type="OrthoDB" id="9807064at2"/>
<dbReference type="Pfam" id="PF03099">
    <property type="entry name" value="BPL_LplA_LipB"/>
    <property type="match status" value="1"/>
</dbReference>
<name>A0A5B8IX80_9RHOB</name>
<dbReference type="InterPro" id="IPR004143">
    <property type="entry name" value="BPL_LPL_catalytic"/>
</dbReference>
<dbReference type="CDD" id="cd16442">
    <property type="entry name" value="BPL"/>
    <property type="match status" value="1"/>
</dbReference>
<dbReference type="EMBL" id="CP042261">
    <property type="protein sequence ID" value="QDY70223.1"/>
    <property type="molecule type" value="Genomic_DNA"/>
</dbReference>
<evidence type="ECO:0000259" key="5">
    <source>
        <dbReference type="PROSITE" id="PS51733"/>
    </source>
</evidence>
<evidence type="ECO:0000313" key="7">
    <source>
        <dbReference type="Proteomes" id="UP000318483"/>
    </source>
</evidence>
<keyword evidence="2" id="KW-0092">Biotin</keyword>
<dbReference type="Gene3D" id="3.30.930.10">
    <property type="entry name" value="Bira Bifunctional Protein, Domain 2"/>
    <property type="match status" value="1"/>
</dbReference>